<dbReference type="GO" id="GO:0008168">
    <property type="term" value="F:methyltransferase activity"/>
    <property type="evidence" value="ECO:0007669"/>
    <property type="project" value="UniProtKB-KW"/>
</dbReference>
<dbReference type="eggNOG" id="KOG2628">
    <property type="taxonomic scope" value="Eukaryota"/>
</dbReference>
<evidence type="ECO:0000313" key="10">
    <source>
        <dbReference type="EMBL" id="AET02604.1"/>
    </source>
</evidence>
<evidence type="ECO:0000256" key="8">
    <source>
        <dbReference type="ARBA" id="ARBA00023264"/>
    </source>
</evidence>
<reference evidence="11" key="2">
    <citation type="submission" date="2012-05" db="EMBL/GenBank/DDBJ databases">
        <authorList>
            <person name="Krishnakumar V."/>
            <person name="Cheung F."/>
            <person name="Xiao Y."/>
            <person name="Chan A."/>
            <person name="Moskal W.A."/>
            <person name="Town C.D."/>
        </authorList>
    </citation>
    <scope>NUCLEOTIDE SEQUENCE</scope>
</reference>
<dbReference type="InterPro" id="IPR007318">
    <property type="entry name" value="Phopholipid_MeTrfase"/>
</dbReference>
<proteinExistence type="evidence at transcript level"/>
<keyword evidence="4 9" id="KW-1133">Transmembrane helix</keyword>
<dbReference type="PANTHER" id="PTHR12714">
    <property type="entry name" value="PROTEIN-S ISOPRENYLCYSTEINE O-METHYLTRANSFERASE"/>
    <property type="match status" value="1"/>
</dbReference>
<keyword evidence="13" id="KW-1185">Reference proteome</keyword>
<reference evidence="10 13" key="3">
    <citation type="journal article" date="2014" name="BMC Genomics">
        <title>An improved genome release (version Mt4.0) for the model legume Medicago truncatula.</title>
        <authorList>
            <person name="Tang H."/>
            <person name="Krishnakumar V."/>
            <person name="Bidwell S."/>
            <person name="Rosen B."/>
            <person name="Chan A."/>
            <person name="Zhou S."/>
            <person name="Gentzbittel L."/>
            <person name="Childs K.L."/>
            <person name="Yandell M."/>
            <person name="Gundlach H."/>
            <person name="Mayer K.F."/>
            <person name="Schwartz D.C."/>
            <person name="Town C.D."/>
        </authorList>
    </citation>
    <scope>GENOME REANNOTATION</scope>
    <source>
        <strain evidence="10">A17</strain>
        <strain evidence="12 13">cv. Jemalong A17</strain>
    </source>
</reference>
<keyword evidence="3 9" id="KW-0812">Transmembrane</keyword>
<organism evidence="10 13">
    <name type="scientific">Medicago truncatula</name>
    <name type="common">Barrel medic</name>
    <name type="synonym">Medicago tribuloides</name>
    <dbReference type="NCBI Taxonomy" id="3880"/>
    <lineage>
        <taxon>Eukaryota</taxon>
        <taxon>Viridiplantae</taxon>
        <taxon>Streptophyta</taxon>
        <taxon>Embryophyta</taxon>
        <taxon>Tracheophyta</taxon>
        <taxon>Spermatophyta</taxon>
        <taxon>Magnoliopsida</taxon>
        <taxon>eudicotyledons</taxon>
        <taxon>Gunneridae</taxon>
        <taxon>Pentapetalae</taxon>
        <taxon>rosids</taxon>
        <taxon>fabids</taxon>
        <taxon>Fabales</taxon>
        <taxon>Fabaceae</taxon>
        <taxon>Papilionoideae</taxon>
        <taxon>50 kb inversion clade</taxon>
        <taxon>NPAAA clade</taxon>
        <taxon>Hologalegina</taxon>
        <taxon>IRL clade</taxon>
        <taxon>Trifolieae</taxon>
        <taxon>Medicago</taxon>
    </lineage>
</organism>
<keyword evidence="8" id="KW-1208">Phospholipid metabolism</keyword>
<dbReference type="PANTHER" id="PTHR12714:SF11">
    <property type="entry name" value="PROTEIN C-TERMINAL S-ISOPRENYLCYSTEINE CARBOXYL O-METHYLTRANSFERASE"/>
    <property type="match status" value="1"/>
</dbReference>
<keyword evidence="10" id="KW-0808">Transferase</keyword>
<dbReference type="Proteomes" id="UP000002051">
    <property type="component" value="Chromosome 8"/>
</dbReference>
<name>G7L6Z6_MEDTR</name>
<dbReference type="OrthoDB" id="422086at2759"/>
<sequence length="421" mass="48491">MEAVKVLSHSKTVPFGFSIVSNNVSLRPFNKQCHAGVVNNSNQLHPRPKRVSFQLNNSYGNPFSSLLKQTTKRADLLPLPKCSISNEASIDSSNPVLKYFKNISFDSIKDTVSSNPVLRYFKNISFDSIKDAVLQLTPIDIVKLTGIISVITTATKWTINMLLNPFFWMYVSWTWIYWPWLVAIVLAVYGLYCFWKHMLGEANIFEQLVIVTSTFTWLTLVPPAYFNGYLEGWPLVFFFVYHYFFFFNVSVRNQLYGDYYARRHDPKWDVNLPMWSRLLFSAGIMIGHWLAAFEGPELNLAPGGWSNLGIWALIIPTLLFHYNSTLYLAKYSEKVVVPTSVVQFGPYRLLRHPIYSSTTLLFITYCVALRAPLSLLFIVAVCLLYYKQKAAMEEALMVETFGQSYTEYASKVKYKFVPFIY</sequence>
<dbReference type="OMA" id="IPGGWNN"/>
<keyword evidence="5" id="KW-0443">Lipid metabolism</keyword>
<dbReference type="EMBL" id="BT135254">
    <property type="protein sequence ID" value="AFK35049.1"/>
    <property type="molecule type" value="mRNA"/>
</dbReference>
<evidence type="ECO:0000256" key="1">
    <source>
        <dbReference type="ARBA" id="ARBA00004127"/>
    </source>
</evidence>
<dbReference type="KEGG" id="mtr:11410799"/>
<evidence type="ECO:0000313" key="12">
    <source>
        <dbReference type="EnsemblPlants" id="AET02604"/>
    </source>
</evidence>
<evidence type="ECO:0000256" key="4">
    <source>
        <dbReference type="ARBA" id="ARBA00022989"/>
    </source>
</evidence>
<dbReference type="GO" id="GO:0032259">
    <property type="term" value="P:methylation"/>
    <property type="evidence" value="ECO:0007669"/>
    <property type="project" value="UniProtKB-KW"/>
</dbReference>
<evidence type="ECO:0000313" key="13">
    <source>
        <dbReference type="Proteomes" id="UP000002051"/>
    </source>
</evidence>
<keyword evidence="6 9" id="KW-0472">Membrane</keyword>
<feature type="transmembrane region" description="Helical" evidence="9">
    <location>
        <begin position="175"/>
        <end position="195"/>
    </location>
</feature>
<dbReference type="GO" id="GO:0012505">
    <property type="term" value="C:endomembrane system"/>
    <property type="evidence" value="ECO:0007669"/>
    <property type="project" value="UniProtKB-SubCell"/>
</dbReference>
<accession>G7L6Z6</accession>
<reference evidence="10 13" key="1">
    <citation type="journal article" date="2011" name="Nature">
        <title>The Medicago genome provides insight into the evolution of rhizobial symbioses.</title>
        <authorList>
            <person name="Young N.D."/>
            <person name="Debelle F."/>
            <person name="Oldroyd G.E."/>
            <person name="Geurts R."/>
            <person name="Cannon S.B."/>
            <person name="Udvardi M.K."/>
            <person name="Benedito V.A."/>
            <person name="Mayer K.F."/>
            <person name="Gouzy J."/>
            <person name="Schoof H."/>
            <person name="Van de Peer Y."/>
            <person name="Proost S."/>
            <person name="Cook D.R."/>
            <person name="Meyers B.C."/>
            <person name="Spannagl M."/>
            <person name="Cheung F."/>
            <person name="De Mita S."/>
            <person name="Krishnakumar V."/>
            <person name="Gundlach H."/>
            <person name="Zhou S."/>
            <person name="Mudge J."/>
            <person name="Bharti A.K."/>
            <person name="Murray J.D."/>
            <person name="Naoumkina M.A."/>
            <person name="Rosen B."/>
            <person name="Silverstein K.A."/>
            <person name="Tang H."/>
            <person name="Rombauts S."/>
            <person name="Zhao P.X."/>
            <person name="Zhou P."/>
            <person name="Barbe V."/>
            <person name="Bardou P."/>
            <person name="Bechner M."/>
            <person name="Bellec A."/>
            <person name="Berger A."/>
            <person name="Berges H."/>
            <person name="Bidwell S."/>
            <person name="Bisseling T."/>
            <person name="Choisne N."/>
            <person name="Couloux A."/>
            <person name="Denny R."/>
            <person name="Deshpande S."/>
            <person name="Dai X."/>
            <person name="Doyle J.J."/>
            <person name="Dudez A.M."/>
            <person name="Farmer A.D."/>
            <person name="Fouteau S."/>
            <person name="Franken C."/>
            <person name="Gibelin C."/>
            <person name="Gish J."/>
            <person name="Goldstein S."/>
            <person name="Gonzalez A.J."/>
            <person name="Green P.J."/>
            <person name="Hallab A."/>
            <person name="Hartog M."/>
            <person name="Hua A."/>
            <person name="Humphray S.J."/>
            <person name="Jeong D.H."/>
            <person name="Jing Y."/>
            <person name="Jocker A."/>
            <person name="Kenton S.M."/>
            <person name="Kim D.J."/>
            <person name="Klee K."/>
            <person name="Lai H."/>
            <person name="Lang C."/>
            <person name="Lin S."/>
            <person name="Macmil S.L."/>
            <person name="Magdelenat G."/>
            <person name="Matthews L."/>
            <person name="McCorrison J."/>
            <person name="Monaghan E.L."/>
            <person name="Mun J.H."/>
            <person name="Najar F.Z."/>
            <person name="Nicholson C."/>
            <person name="Noirot C."/>
            <person name="O'Bleness M."/>
            <person name="Paule C.R."/>
            <person name="Poulain J."/>
            <person name="Prion F."/>
            <person name="Qin B."/>
            <person name="Qu C."/>
            <person name="Retzel E.F."/>
            <person name="Riddle C."/>
            <person name="Sallet E."/>
            <person name="Samain S."/>
            <person name="Samson N."/>
            <person name="Sanders I."/>
            <person name="Saurat O."/>
            <person name="Scarpelli C."/>
            <person name="Schiex T."/>
            <person name="Segurens B."/>
            <person name="Severin A.J."/>
            <person name="Sherrier D.J."/>
            <person name="Shi R."/>
            <person name="Sims S."/>
            <person name="Singer S.R."/>
            <person name="Sinharoy S."/>
            <person name="Sterck L."/>
            <person name="Viollet A."/>
            <person name="Wang B.B."/>
            <person name="Wang K."/>
            <person name="Wang M."/>
            <person name="Wang X."/>
            <person name="Warfsmann J."/>
            <person name="Weissenbach J."/>
            <person name="White D.D."/>
            <person name="White J.D."/>
            <person name="Wiley G.B."/>
            <person name="Wincker P."/>
            <person name="Xing Y."/>
            <person name="Yang L."/>
            <person name="Yao Z."/>
            <person name="Ying F."/>
            <person name="Zhai J."/>
            <person name="Zhou L."/>
            <person name="Zuber A."/>
            <person name="Denarie J."/>
            <person name="Dixon R.A."/>
            <person name="May G.D."/>
            <person name="Schwartz D.C."/>
            <person name="Rogers J."/>
            <person name="Quetier F."/>
            <person name="Town C.D."/>
            <person name="Roe B.A."/>
        </authorList>
    </citation>
    <scope>NUCLEOTIDE SEQUENCE [LARGE SCALE GENOMIC DNA]</scope>
    <source>
        <strain evidence="10">A17</strain>
        <strain evidence="12 13">cv. Jemalong A17</strain>
    </source>
</reference>
<keyword evidence="10" id="KW-0489">Methyltransferase</keyword>
<evidence type="ECO:0000256" key="3">
    <source>
        <dbReference type="ARBA" id="ARBA00022692"/>
    </source>
</evidence>
<feature type="transmembrane region" description="Helical" evidence="9">
    <location>
        <begin position="232"/>
        <end position="251"/>
    </location>
</feature>
<reference evidence="12" key="4">
    <citation type="submission" date="2015-04" db="UniProtKB">
        <authorList>
            <consortium name="EnsemblPlants"/>
        </authorList>
    </citation>
    <scope>IDENTIFICATION</scope>
    <source>
        <strain evidence="12">cv. Jemalong A17</strain>
    </source>
</reference>
<dbReference type="EnsemblPlants" id="AET02604">
    <property type="protein sequence ID" value="AET02604"/>
    <property type="gene ID" value="MTR_8g044030"/>
</dbReference>
<dbReference type="HOGENOM" id="CLU_057786_0_0_1"/>
<evidence type="ECO:0000313" key="11">
    <source>
        <dbReference type="EMBL" id="AFK35049.1"/>
    </source>
</evidence>
<dbReference type="STRING" id="3880.G7L6Z6"/>
<comment type="subcellular location">
    <subcellularLocation>
        <location evidence="1">Endomembrane system</location>
        <topology evidence="1">Multi-pass membrane protein</topology>
    </subcellularLocation>
</comment>
<feature type="transmembrane region" description="Helical" evidence="9">
    <location>
        <begin position="272"/>
        <end position="292"/>
    </location>
</feature>
<dbReference type="UniPathway" id="UPA00753"/>
<gene>
    <name evidence="12" type="primary">11410799</name>
    <name evidence="10" type="ordered locus">MTR_8g044030</name>
</gene>
<evidence type="ECO:0000256" key="6">
    <source>
        <dbReference type="ARBA" id="ARBA00023136"/>
    </source>
</evidence>
<dbReference type="Gene3D" id="1.20.120.1630">
    <property type="match status" value="1"/>
</dbReference>
<dbReference type="EMBL" id="CM001224">
    <property type="protein sequence ID" value="AET02604.1"/>
    <property type="molecule type" value="Genomic_DNA"/>
</dbReference>
<keyword evidence="2" id="KW-0444">Lipid biosynthesis</keyword>
<dbReference type="PaxDb" id="3880-AET02604"/>
<evidence type="ECO:0000256" key="7">
    <source>
        <dbReference type="ARBA" id="ARBA00023209"/>
    </source>
</evidence>
<dbReference type="Pfam" id="PF04191">
    <property type="entry name" value="PEMT"/>
    <property type="match status" value="1"/>
</dbReference>
<evidence type="ECO:0000256" key="2">
    <source>
        <dbReference type="ARBA" id="ARBA00022516"/>
    </source>
</evidence>
<protein>
    <submittedName>
        <fullName evidence="10">Isoprenylcysteine carboxyl methyltransferase</fullName>
    </submittedName>
</protein>
<dbReference type="GO" id="GO:0006656">
    <property type="term" value="P:phosphatidylcholine biosynthetic process"/>
    <property type="evidence" value="ECO:0007669"/>
    <property type="project" value="UniProtKB-UniPathway"/>
</dbReference>
<evidence type="ECO:0000256" key="9">
    <source>
        <dbReference type="SAM" id="Phobius"/>
    </source>
</evidence>
<dbReference type="AlphaFoldDB" id="G7L6Z6"/>
<evidence type="ECO:0000256" key="5">
    <source>
        <dbReference type="ARBA" id="ARBA00023098"/>
    </source>
</evidence>
<feature type="transmembrane region" description="Helical" evidence="9">
    <location>
        <begin position="304"/>
        <end position="322"/>
    </location>
</feature>
<keyword evidence="7" id="KW-0594">Phospholipid biosynthesis</keyword>
<feature type="transmembrane region" description="Helical" evidence="9">
    <location>
        <begin position="362"/>
        <end position="386"/>
    </location>
</feature>
<feature type="transmembrane region" description="Helical" evidence="9">
    <location>
        <begin position="207"/>
        <end position="226"/>
    </location>
</feature>